<feature type="compositionally biased region" description="Low complexity" evidence="1">
    <location>
        <begin position="32"/>
        <end position="44"/>
    </location>
</feature>
<evidence type="ECO:0000256" key="1">
    <source>
        <dbReference type="SAM" id="MobiDB-lite"/>
    </source>
</evidence>
<protein>
    <submittedName>
        <fullName evidence="2">Kinesin-like protein KIF2A</fullName>
    </submittedName>
</protein>
<feature type="non-terminal residue" evidence="2">
    <location>
        <position position="129"/>
    </location>
</feature>
<name>A0A0A9WSP5_LYGHE</name>
<gene>
    <name evidence="2" type="primary">Kif2a</name>
    <name evidence="2" type="ORF">CM83_38190</name>
</gene>
<organism evidence="2">
    <name type="scientific">Lygus hesperus</name>
    <name type="common">Western plant bug</name>
    <dbReference type="NCBI Taxonomy" id="30085"/>
    <lineage>
        <taxon>Eukaryota</taxon>
        <taxon>Metazoa</taxon>
        <taxon>Ecdysozoa</taxon>
        <taxon>Arthropoda</taxon>
        <taxon>Hexapoda</taxon>
        <taxon>Insecta</taxon>
        <taxon>Pterygota</taxon>
        <taxon>Neoptera</taxon>
        <taxon>Paraneoptera</taxon>
        <taxon>Hemiptera</taxon>
        <taxon>Heteroptera</taxon>
        <taxon>Panheteroptera</taxon>
        <taxon>Cimicomorpha</taxon>
        <taxon>Miridae</taxon>
        <taxon>Mirini</taxon>
        <taxon>Lygus</taxon>
    </lineage>
</organism>
<reference evidence="2" key="1">
    <citation type="journal article" date="2014" name="PLoS ONE">
        <title>Transcriptome-Based Identification of ABC Transporters in the Western Tarnished Plant Bug Lygus hesperus.</title>
        <authorList>
            <person name="Hull J.J."/>
            <person name="Chaney K."/>
            <person name="Geib S.M."/>
            <person name="Fabrick J.A."/>
            <person name="Brent C.S."/>
            <person name="Walsh D."/>
            <person name="Lavine L.C."/>
        </authorList>
    </citation>
    <scope>NUCLEOTIDE SEQUENCE</scope>
</reference>
<dbReference type="AlphaFoldDB" id="A0A0A9WSP5"/>
<accession>A0A0A9WSP5</accession>
<feature type="region of interest" description="Disordered" evidence="1">
    <location>
        <begin position="1"/>
        <end position="90"/>
    </location>
</feature>
<sequence>MTKDGQQGPPQIKKDGTSTHRSTPQNLAERLSSSQNFSSSQNVSPLRRTSQNFSPPRRTSQNFSPPRRTTQNFSPTVLYHTPHPRHLPDLNTEDNFYNNFVVSGGVVWGPGTGRFLLPTNSQWRDVGPP</sequence>
<reference evidence="2" key="2">
    <citation type="submission" date="2014-07" db="EMBL/GenBank/DDBJ databases">
        <authorList>
            <person name="Hull J."/>
        </authorList>
    </citation>
    <scope>NUCLEOTIDE SEQUENCE</scope>
</reference>
<proteinExistence type="predicted"/>
<feature type="compositionally biased region" description="Polar residues" evidence="1">
    <location>
        <begin position="47"/>
        <end position="75"/>
    </location>
</feature>
<dbReference type="EMBL" id="GBHO01033158">
    <property type="protein sequence ID" value="JAG10446.1"/>
    <property type="molecule type" value="Transcribed_RNA"/>
</dbReference>
<evidence type="ECO:0000313" key="2">
    <source>
        <dbReference type="EMBL" id="JAG10446.1"/>
    </source>
</evidence>